<comment type="cofactor">
    <cofactor evidence="1">
        <name>[4Fe-4S] cluster</name>
        <dbReference type="ChEBI" id="CHEBI:49883"/>
    </cofactor>
</comment>
<evidence type="ECO:0000313" key="9">
    <source>
        <dbReference type="EMBL" id="RDW73322.1"/>
    </source>
</evidence>
<dbReference type="SFLD" id="SFLDG01121">
    <property type="entry name" value="Diphthamide_biosynthesis"/>
    <property type="match status" value="1"/>
</dbReference>
<feature type="compositionally biased region" description="Low complexity" evidence="8">
    <location>
        <begin position="469"/>
        <end position="484"/>
    </location>
</feature>
<keyword evidence="10" id="KW-1185">Reference proteome</keyword>
<comment type="caution">
    <text evidence="9">The sequence shown here is derived from an EMBL/GenBank/DDBJ whole genome shotgun (WGS) entry which is preliminary data.</text>
</comment>
<evidence type="ECO:0000256" key="5">
    <source>
        <dbReference type="ARBA" id="ARBA00023004"/>
    </source>
</evidence>
<dbReference type="Proteomes" id="UP000256645">
    <property type="component" value="Unassembled WGS sequence"/>
</dbReference>
<feature type="region of interest" description="Disordered" evidence="8">
    <location>
        <begin position="409"/>
        <end position="486"/>
    </location>
</feature>
<evidence type="ECO:0000256" key="6">
    <source>
        <dbReference type="ARBA" id="ARBA00023014"/>
    </source>
</evidence>
<dbReference type="GO" id="GO:0017183">
    <property type="term" value="P:protein histidyl modification to diphthamide"/>
    <property type="evidence" value="ECO:0007669"/>
    <property type="project" value="UniProtKB-UniPathway"/>
</dbReference>
<dbReference type="SFLD" id="SFLDS00032">
    <property type="entry name" value="Radical_SAM_3-amino-3-carboxyp"/>
    <property type="match status" value="1"/>
</dbReference>
<evidence type="ECO:0000256" key="1">
    <source>
        <dbReference type="ARBA" id="ARBA00001966"/>
    </source>
</evidence>
<dbReference type="InterPro" id="IPR042263">
    <property type="entry name" value="DPH1/DPH2_1"/>
</dbReference>
<evidence type="ECO:0000256" key="2">
    <source>
        <dbReference type="ARBA" id="ARBA00005156"/>
    </source>
</evidence>
<proteinExistence type="inferred from homology"/>
<organism evidence="9 10">
    <name type="scientific">Coleophoma cylindrospora</name>
    <dbReference type="NCBI Taxonomy" id="1849047"/>
    <lineage>
        <taxon>Eukaryota</taxon>
        <taxon>Fungi</taxon>
        <taxon>Dikarya</taxon>
        <taxon>Ascomycota</taxon>
        <taxon>Pezizomycotina</taxon>
        <taxon>Leotiomycetes</taxon>
        <taxon>Helotiales</taxon>
        <taxon>Dermateaceae</taxon>
        <taxon>Coleophoma</taxon>
    </lineage>
</organism>
<keyword evidence="5 7" id="KW-0408">Iron</keyword>
<evidence type="ECO:0000256" key="4">
    <source>
        <dbReference type="ARBA" id="ARBA00022723"/>
    </source>
</evidence>
<feature type="region of interest" description="Disordered" evidence="8">
    <location>
        <begin position="529"/>
        <end position="551"/>
    </location>
</feature>
<dbReference type="PANTHER" id="PTHR10762:SF2">
    <property type="entry name" value="2-(3-AMINO-3-CARBOXYPROPYL)HISTIDINE SYNTHASE SUBUNIT 2"/>
    <property type="match status" value="1"/>
</dbReference>
<dbReference type="InterPro" id="IPR010014">
    <property type="entry name" value="DHP2"/>
</dbReference>
<dbReference type="OrthoDB" id="449241at2759"/>
<dbReference type="NCBIfam" id="TIGR00322">
    <property type="entry name" value="diphth2_R"/>
    <property type="match status" value="1"/>
</dbReference>
<sequence length="551" mass="60825">MTQQLSAAPVLSTPETHIFEDPTPIVTPANTAPLSDDELFQIYEVERTAREVREGGWRRIALQFPDAMLRDGPRVSQALEKELSRLPRPDLSASTGKNATVEELETDISKLSTNGTAERERLFILADTSYGACCVDEIAAEHVDADVVVHYGRSCLSPTARLPVIYVFTTRPLPLSPLVSVFENTYPSKELPVVLMADITYNSHVPEIAEMLREAGYTKLLVPEVVHDPGSVIPNRSVDAELDIKDYSLFHISDPPPSLLLTLSSRVKDMHIYPTDTQAEPTSALEAQTSRTLRRRYGILTSLSTCPVFGILINTLSVKNYLPVIETLRSQITAAGKKSYTFVVGKVNVAKLANFSEIGGWVVVGCWESALIESSDFYRPIITPFELGLALMGDEERVWSGEWRSDFSDVLKNPPPEPAAQKETTELGSEKKENEHIEIEEDSEEESAPPEFDLRTGRYISHSRPMRMTTVTSESSKSEPTSASDVLTRRARGDLATVNGIVSPGAEYLRTQRTWTGLGSDFADVEASDSIEEGRSGVARGYTVGEDGERR</sequence>
<dbReference type="GO" id="GO:0005737">
    <property type="term" value="C:cytoplasm"/>
    <property type="evidence" value="ECO:0007669"/>
    <property type="project" value="UniProtKB-SubCell"/>
</dbReference>
<keyword evidence="7" id="KW-0963">Cytoplasm</keyword>
<comment type="similarity">
    <text evidence="3 7">Belongs to the DPH1/DPH2 family. DPH2 subfamily.</text>
</comment>
<dbReference type="AlphaFoldDB" id="A0A3D8RGZ6"/>
<comment type="subcellular location">
    <subcellularLocation>
        <location evidence="7">Cytoplasm</location>
    </subcellularLocation>
</comment>
<dbReference type="GO" id="GO:0046872">
    <property type="term" value="F:metal ion binding"/>
    <property type="evidence" value="ECO:0007669"/>
    <property type="project" value="UniProtKB-KW"/>
</dbReference>
<dbReference type="STRING" id="1849047.A0A3D8RGZ6"/>
<dbReference type="Gene3D" id="3.40.50.11840">
    <property type="entry name" value="Diphthamide synthesis DPH1/DPH2 domain 1"/>
    <property type="match status" value="1"/>
</dbReference>
<dbReference type="EMBL" id="PDLM01000007">
    <property type="protein sequence ID" value="RDW73322.1"/>
    <property type="molecule type" value="Genomic_DNA"/>
</dbReference>
<dbReference type="GO" id="GO:0090560">
    <property type="term" value="F:2-(3-amino-3-carboxypropyl)histidine synthase activity"/>
    <property type="evidence" value="ECO:0007669"/>
    <property type="project" value="InterPro"/>
</dbReference>
<dbReference type="Pfam" id="PF01866">
    <property type="entry name" value="Diphthamide_syn"/>
    <property type="match status" value="1"/>
</dbReference>
<comment type="function">
    <text evidence="7">Required for the first step of diphthamide biosynthesis, a post-translational modification of histidine which occurs in elongation factor 2. DPH1 and DPH2 transfer a 3-amino-3-carboxypropyl (ACP) group from S-adenosyl-L-methionine (SAM) to a histidine residue, the reaction is assisted by a reduction system comprising DPH3 and a NADH-dependent reductase. Facilitates the reduction of the catalytic iron-sulfur cluster found in the DPH1 subunit.</text>
</comment>
<reference evidence="9 10" key="1">
    <citation type="journal article" date="2018" name="IMA Fungus">
        <title>IMA Genome-F 9: Draft genome sequence of Annulohypoxylon stygium, Aspergillus mulundensis, Berkeleyomyces basicola (syn. Thielaviopsis basicola), Ceratocystis smalleyi, two Cercospora beticola strains, Coleophoma cylindrospora, Fusarium fracticaudum, Phialophora cf. hyalina, and Morchella septimelata.</title>
        <authorList>
            <person name="Wingfield B.D."/>
            <person name="Bills G.F."/>
            <person name="Dong Y."/>
            <person name="Huang W."/>
            <person name="Nel W.J."/>
            <person name="Swalarsk-Parry B.S."/>
            <person name="Vaghefi N."/>
            <person name="Wilken P.M."/>
            <person name="An Z."/>
            <person name="de Beer Z.W."/>
            <person name="De Vos L."/>
            <person name="Chen L."/>
            <person name="Duong T.A."/>
            <person name="Gao Y."/>
            <person name="Hammerbacher A."/>
            <person name="Kikkert J.R."/>
            <person name="Li Y."/>
            <person name="Li H."/>
            <person name="Li K."/>
            <person name="Li Q."/>
            <person name="Liu X."/>
            <person name="Ma X."/>
            <person name="Naidoo K."/>
            <person name="Pethybridge S.J."/>
            <person name="Sun J."/>
            <person name="Steenkamp E.T."/>
            <person name="van der Nest M.A."/>
            <person name="van Wyk S."/>
            <person name="Wingfield M.J."/>
            <person name="Xiong C."/>
            <person name="Yue Q."/>
            <person name="Zhang X."/>
        </authorList>
    </citation>
    <scope>NUCLEOTIDE SEQUENCE [LARGE SCALE GENOMIC DNA]</scope>
    <source>
        <strain evidence="9 10">BP6252</strain>
    </source>
</reference>
<gene>
    <name evidence="9" type="ORF">BP6252_07229</name>
</gene>
<name>A0A3D8RGZ6_9HELO</name>
<evidence type="ECO:0000313" key="10">
    <source>
        <dbReference type="Proteomes" id="UP000256645"/>
    </source>
</evidence>
<evidence type="ECO:0000256" key="7">
    <source>
        <dbReference type="RuleBase" id="RU364133"/>
    </source>
</evidence>
<dbReference type="NCBIfam" id="TIGR00272">
    <property type="entry name" value="DPH2"/>
    <property type="match status" value="1"/>
</dbReference>
<dbReference type="Gene3D" id="3.40.50.11860">
    <property type="entry name" value="Diphthamide synthesis DPH1/DPH2 domain 3"/>
    <property type="match status" value="1"/>
</dbReference>
<dbReference type="GO" id="GO:0051536">
    <property type="term" value="F:iron-sulfur cluster binding"/>
    <property type="evidence" value="ECO:0007669"/>
    <property type="project" value="UniProtKB-KW"/>
</dbReference>
<comment type="pathway">
    <text evidence="2 7">Protein modification; peptidyl-diphthamide biosynthesis.</text>
</comment>
<protein>
    <recommendedName>
        <fullName evidence="7">2-(3-amino-3-carboxypropyl)histidine synthase subunit 2</fullName>
    </recommendedName>
</protein>
<dbReference type="UniPathway" id="UPA00559"/>
<evidence type="ECO:0000256" key="8">
    <source>
        <dbReference type="SAM" id="MobiDB-lite"/>
    </source>
</evidence>
<feature type="compositionally biased region" description="Basic and acidic residues" evidence="8">
    <location>
        <begin position="423"/>
        <end position="437"/>
    </location>
</feature>
<keyword evidence="4 7" id="KW-0479">Metal-binding</keyword>
<dbReference type="InterPro" id="IPR016435">
    <property type="entry name" value="DPH1/DPH2"/>
</dbReference>
<evidence type="ECO:0000256" key="3">
    <source>
        <dbReference type="ARBA" id="ARBA00006179"/>
    </source>
</evidence>
<dbReference type="SFLD" id="SFLDF00408">
    <property type="entry name" value="Diphthamide_biosynthesis_famil"/>
    <property type="match status" value="1"/>
</dbReference>
<keyword evidence="6 7" id="KW-0411">Iron-sulfur</keyword>
<dbReference type="InterPro" id="IPR042265">
    <property type="entry name" value="DPH1/DPH2_3"/>
</dbReference>
<dbReference type="PANTHER" id="PTHR10762">
    <property type="entry name" value="DIPHTHAMIDE BIOSYNTHESIS PROTEIN"/>
    <property type="match status" value="1"/>
</dbReference>
<dbReference type="FunFam" id="3.40.50.11860:FF:000001">
    <property type="entry name" value="2-(3-amino-3-carboxypropyl)histidine synthase subunit 2"/>
    <property type="match status" value="1"/>
</dbReference>
<accession>A0A3D8RGZ6</accession>
<feature type="compositionally biased region" description="Acidic residues" evidence="8">
    <location>
        <begin position="438"/>
        <end position="448"/>
    </location>
</feature>